<dbReference type="Proteomes" id="UP000759131">
    <property type="component" value="Unassembled WGS sequence"/>
</dbReference>
<keyword evidence="1" id="KW-1133">Transmembrane helix</keyword>
<feature type="transmembrane region" description="Helical" evidence="1">
    <location>
        <begin position="66"/>
        <end position="84"/>
    </location>
</feature>
<protein>
    <submittedName>
        <fullName evidence="2">Uncharacterized protein</fullName>
    </submittedName>
</protein>
<evidence type="ECO:0000313" key="2">
    <source>
        <dbReference type="EMBL" id="CAD7629245.1"/>
    </source>
</evidence>
<keyword evidence="1" id="KW-0472">Membrane</keyword>
<feature type="transmembrane region" description="Helical" evidence="1">
    <location>
        <begin position="91"/>
        <end position="112"/>
    </location>
</feature>
<accession>A0A7R9Q223</accession>
<keyword evidence="3" id="KW-1185">Reference proteome</keyword>
<sequence length="245" mass="27178">MLEKVLDKTVLWKEWTLLAFCVIGIVSTIVISGVSLAIIDSIDNDISNHTEAAVTSATVAKNSAKTMIIVSTIITILVDVMAFVGGYKSGYFMTLTYIMLMVLIGLGSVLIAIRTECWYPTVFHFLILGLAYDMRLIKNKAFSHRNKLLEKELEYQRHKYHHASPLVVVTCGNNQPYVTSMGASEPSDANSRHIINMDALSGTDKQYYQLPVWPASPAIPAVSNEPLPPYPYLNGATNKMHEKLP</sequence>
<evidence type="ECO:0000256" key="1">
    <source>
        <dbReference type="SAM" id="Phobius"/>
    </source>
</evidence>
<keyword evidence="1" id="KW-0812">Transmembrane</keyword>
<dbReference type="EMBL" id="OC861192">
    <property type="protein sequence ID" value="CAD7629245.1"/>
    <property type="molecule type" value="Genomic_DNA"/>
</dbReference>
<evidence type="ECO:0000313" key="3">
    <source>
        <dbReference type="Proteomes" id="UP000759131"/>
    </source>
</evidence>
<reference evidence="2" key="1">
    <citation type="submission" date="2020-11" db="EMBL/GenBank/DDBJ databases">
        <authorList>
            <person name="Tran Van P."/>
        </authorList>
    </citation>
    <scope>NUCLEOTIDE SEQUENCE</scope>
</reference>
<gene>
    <name evidence="2" type="ORF">OSB1V03_LOCUS9662</name>
</gene>
<dbReference type="AlphaFoldDB" id="A0A7R9Q223"/>
<organism evidence="2">
    <name type="scientific">Medioppia subpectinata</name>
    <dbReference type="NCBI Taxonomy" id="1979941"/>
    <lineage>
        <taxon>Eukaryota</taxon>
        <taxon>Metazoa</taxon>
        <taxon>Ecdysozoa</taxon>
        <taxon>Arthropoda</taxon>
        <taxon>Chelicerata</taxon>
        <taxon>Arachnida</taxon>
        <taxon>Acari</taxon>
        <taxon>Acariformes</taxon>
        <taxon>Sarcoptiformes</taxon>
        <taxon>Oribatida</taxon>
        <taxon>Brachypylina</taxon>
        <taxon>Oppioidea</taxon>
        <taxon>Oppiidae</taxon>
        <taxon>Medioppia</taxon>
    </lineage>
</organism>
<name>A0A7R9Q223_9ACAR</name>
<proteinExistence type="predicted"/>
<dbReference type="EMBL" id="CAJPIZ010006617">
    <property type="protein sequence ID" value="CAG2109675.1"/>
    <property type="molecule type" value="Genomic_DNA"/>
</dbReference>
<feature type="transmembrane region" description="Helical" evidence="1">
    <location>
        <begin position="15"/>
        <end position="39"/>
    </location>
</feature>
<dbReference type="OrthoDB" id="10442161at2759"/>